<evidence type="ECO:0000256" key="5">
    <source>
        <dbReference type="ARBA" id="ARBA00023002"/>
    </source>
</evidence>
<reference evidence="7 8" key="1">
    <citation type="submission" date="2016-03" db="EMBL/GenBank/DDBJ databases">
        <title>Draft genome sequence of Gluconobacter cerinus strain CECT 9110.</title>
        <authorList>
            <person name="Sainz F."/>
            <person name="Mas A."/>
            <person name="Torija M.J."/>
        </authorList>
    </citation>
    <scope>NUCLEOTIDE SEQUENCE [LARGE SCALE GENOMIC DNA]</scope>
    <source>
        <strain evidence="7 8">CECT 9110</strain>
    </source>
</reference>
<name>A0A1B6VN98_9PROT</name>
<dbReference type="CDD" id="cd07363">
    <property type="entry name" value="45_DOPA_Dioxygenase"/>
    <property type="match status" value="1"/>
</dbReference>
<dbReference type="Gene3D" id="3.40.830.10">
    <property type="entry name" value="LigB-like"/>
    <property type="match status" value="1"/>
</dbReference>
<evidence type="ECO:0000256" key="1">
    <source>
        <dbReference type="ARBA" id="ARBA00001947"/>
    </source>
</evidence>
<keyword evidence="3" id="KW-0479">Metal-binding</keyword>
<dbReference type="AlphaFoldDB" id="A0A1B6VN98"/>
<sequence length="274" mass="30324">MTDNSRQTGPIERQPAIFIPHGGGPCFFMDWPDVWDRMAGHLRGVAATLPQRPAALVVMSGHWETDRVTVTTGTHPQLIYDYYGFPAHTYELQYPAPGSPKLAEHIQKLLAKAGIASGGDAYRGFDHGVFIPLMLAFEKADIPVVEISLPLNVTAEDVMEIGRALAPLRDENVLLVGAGMTYHNLRRFLRPDAEADEQSRHFDDWLYRAVSEKPDQRSSQLARWVEAPFAQDCHPKAEHLLPLMFVAGAAGTDPGVRDYSDTVMGKALSGFRFG</sequence>
<evidence type="ECO:0000256" key="2">
    <source>
        <dbReference type="ARBA" id="ARBA00007581"/>
    </source>
</evidence>
<dbReference type="SUPFAM" id="SSF53213">
    <property type="entry name" value="LigB-like"/>
    <property type="match status" value="1"/>
</dbReference>
<dbReference type="PANTHER" id="PTHR30096">
    <property type="entry name" value="4,5-DOPA DIOXYGENASE EXTRADIOL-LIKE PROTEIN"/>
    <property type="match status" value="1"/>
</dbReference>
<dbReference type="Proteomes" id="UP000077786">
    <property type="component" value="Unassembled WGS sequence"/>
</dbReference>
<accession>A0A1B6VN98</accession>
<evidence type="ECO:0000256" key="3">
    <source>
        <dbReference type="ARBA" id="ARBA00022723"/>
    </source>
</evidence>
<dbReference type="PANTHER" id="PTHR30096:SF0">
    <property type="entry name" value="4,5-DOPA DIOXYGENASE EXTRADIOL-LIKE PROTEIN"/>
    <property type="match status" value="1"/>
</dbReference>
<gene>
    <name evidence="7" type="ORF">A0123_01398</name>
</gene>
<evidence type="ECO:0000313" key="7">
    <source>
        <dbReference type="EMBL" id="OAJ68690.1"/>
    </source>
</evidence>
<dbReference type="GO" id="GO:0016702">
    <property type="term" value="F:oxidoreductase activity, acting on single donors with incorporation of molecular oxygen, incorporation of two atoms of oxygen"/>
    <property type="evidence" value="ECO:0007669"/>
    <property type="project" value="UniProtKB-ARBA"/>
</dbReference>
<dbReference type="RefSeq" id="WP_064274207.1">
    <property type="nucleotide sequence ID" value="NZ_LUTU01000005.1"/>
</dbReference>
<evidence type="ECO:0000313" key="8">
    <source>
        <dbReference type="Proteomes" id="UP000077786"/>
    </source>
</evidence>
<organism evidence="7 8">
    <name type="scientific">Gluconobacter cerinus</name>
    <dbReference type="NCBI Taxonomy" id="38307"/>
    <lineage>
        <taxon>Bacteria</taxon>
        <taxon>Pseudomonadati</taxon>
        <taxon>Pseudomonadota</taxon>
        <taxon>Alphaproteobacteria</taxon>
        <taxon>Acetobacterales</taxon>
        <taxon>Acetobacteraceae</taxon>
        <taxon>Gluconobacter</taxon>
    </lineage>
</organism>
<dbReference type="OrthoDB" id="9790889at2"/>
<comment type="caution">
    <text evidence="7">The sequence shown here is derived from an EMBL/GenBank/DDBJ whole genome shotgun (WGS) entry which is preliminary data.</text>
</comment>
<dbReference type="GO" id="GO:0008198">
    <property type="term" value="F:ferrous iron binding"/>
    <property type="evidence" value="ECO:0007669"/>
    <property type="project" value="InterPro"/>
</dbReference>
<keyword evidence="4" id="KW-0862">Zinc</keyword>
<protein>
    <submittedName>
        <fullName evidence="7">Aromatic ring-opening dioxygenase LigA</fullName>
    </submittedName>
</protein>
<keyword evidence="5" id="KW-0560">Oxidoreductase</keyword>
<dbReference type="EMBL" id="LUTU01000005">
    <property type="protein sequence ID" value="OAJ68690.1"/>
    <property type="molecule type" value="Genomic_DNA"/>
</dbReference>
<keyword evidence="7" id="KW-0223">Dioxygenase</keyword>
<dbReference type="Pfam" id="PF02900">
    <property type="entry name" value="LigB"/>
    <property type="match status" value="1"/>
</dbReference>
<comment type="cofactor">
    <cofactor evidence="1">
        <name>Zn(2+)</name>
        <dbReference type="ChEBI" id="CHEBI:29105"/>
    </cofactor>
</comment>
<dbReference type="PATRIC" id="fig|38307.3.peg.1435"/>
<comment type="similarity">
    <text evidence="2">Belongs to the DODA-type extradiol aromatic ring-opening dioxygenase family.</text>
</comment>
<feature type="domain" description="Extradiol ring-cleavage dioxygenase class III enzyme subunit B" evidence="6">
    <location>
        <begin position="50"/>
        <end position="253"/>
    </location>
</feature>
<proteinExistence type="inferred from homology"/>
<dbReference type="PIRSF" id="PIRSF006157">
    <property type="entry name" value="Doxgns_DODA"/>
    <property type="match status" value="1"/>
</dbReference>
<evidence type="ECO:0000259" key="6">
    <source>
        <dbReference type="Pfam" id="PF02900"/>
    </source>
</evidence>
<dbReference type="GO" id="GO:0008270">
    <property type="term" value="F:zinc ion binding"/>
    <property type="evidence" value="ECO:0007669"/>
    <property type="project" value="InterPro"/>
</dbReference>
<evidence type="ECO:0000256" key="4">
    <source>
        <dbReference type="ARBA" id="ARBA00022833"/>
    </source>
</evidence>
<dbReference type="InterPro" id="IPR014436">
    <property type="entry name" value="Extradiol_dOase_DODA"/>
</dbReference>
<dbReference type="InterPro" id="IPR004183">
    <property type="entry name" value="Xdiol_dOase_suB"/>
</dbReference>